<sequence length="241" mass="27302">MSHTKIAAKTNLEALDLEIASATERVRWAHETYGEQLVLTTSFGVQSAVMLHLVTTLIPNIPVIFVDTGYLFPATYTFAAELTERLKLNLKTYIPRQTAAQQEALYGKQWEKGLEGLERYNLINKVEPMNRAVKELGATAWLSGLRRTQSSSRSERKVVESQNKTTKIYPIIDWNDRDVYEYLTENGLPYHPLWDQGYVSVGDWHSTKKLGAGMTEEETRFGGLKRECGLHEVTGGSDFQI</sequence>
<dbReference type="HAMAP" id="MF_00063">
    <property type="entry name" value="CysH"/>
    <property type="match status" value="1"/>
</dbReference>
<evidence type="ECO:0000313" key="6">
    <source>
        <dbReference type="Proteomes" id="UP001225316"/>
    </source>
</evidence>
<comment type="similarity">
    <text evidence="1 3">Belongs to the PAPS reductase family. CysH subfamily.</text>
</comment>
<evidence type="ECO:0000313" key="5">
    <source>
        <dbReference type="EMBL" id="MDQ8206042.1"/>
    </source>
</evidence>
<dbReference type="InterPro" id="IPR011800">
    <property type="entry name" value="PAPS_reductase_CysH"/>
</dbReference>
<dbReference type="PANTHER" id="PTHR46509">
    <property type="entry name" value="PHOSPHOADENOSINE PHOSPHOSULFATE REDUCTASE"/>
    <property type="match status" value="1"/>
</dbReference>
<keyword evidence="3" id="KW-0963">Cytoplasm</keyword>
<keyword evidence="6" id="KW-1185">Reference proteome</keyword>
<dbReference type="EC" id="1.8.4.8" evidence="3"/>
<reference evidence="5 6" key="1">
    <citation type="submission" date="2023-04" db="EMBL/GenBank/DDBJ databases">
        <title>A novel bacteria isolated from coastal sediment.</title>
        <authorList>
            <person name="Liu X.-J."/>
            <person name="Du Z.-J."/>
        </authorList>
    </citation>
    <scope>NUCLEOTIDE SEQUENCE [LARGE SCALE GENOMIC DNA]</scope>
    <source>
        <strain evidence="5 6">SDUM461003</strain>
    </source>
</reference>
<keyword evidence="2 3" id="KW-0560">Oxidoreductase</keyword>
<dbReference type="EMBL" id="JARXHW010000001">
    <property type="protein sequence ID" value="MDQ8206042.1"/>
    <property type="molecule type" value="Genomic_DNA"/>
</dbReference>
<organism evidence="5 6">
    <name type="scientific">Thalassobacterium maritimum</name>
    <dbReference type="NCBI Taxonomy" id="3041265"/>
    <lineage>
        <taxon>Bacteria</taxon>
        <taxon>Pseudomonadati</taxon>
        <taxon>Verrucomicrobiota</taxon>
        <taxon>Opitutia</taxon>
        <taxon>Puniceicoccales</taxon>
        <taxon>Coraliomargaritaceae</taxon>
        <taxon>Thalassobacterium</taxon>
    </lineage>
</organism>
<feature type="active site" description="Nucleophile; cysteine thiosulfonate intermediate" evidence="3">
    <location>
        <position position="228"/>
    </location>
</feature>
<accession>A0ABU1AQY5</accession>
<dbReference type="Pfam" id="PF01507">
    <property type="entry name" value="PAPS_reduct"/>
    <property type="match status" value="1"/>
</dbReference>
<comment type="caution">
    <text evidence="3">Lacks conserved residue(s) required for the propagation of feature annotation.</text>
</comment>
<dbReference type="NCBIfam" id="TIGR02057">
    <property type="entry name" value="PAPS_reductase"/>
    <property type="match status" value="1"/>
</dbReference>
<dbReference type="Gene3D" id="3.40.50.620">
    <property type="entry name" value="HUPs"/>
    <property type="match status" value="1"/>
</dbReference>
<dbReference type="RefSeq" id="WP_308948027.1">
    <property type="nucleotide sequence ID" value="NZ_JARXHW010000001.1"/>
</dbReference>
<name>A0ABU1AQY5_9BACT</name>
<dbReference type="InterPro" id="IPR002500">
    <property type="entry name" value="PAPS_reduct_dom"/>
</dbReference>
<gene>
    <name evidence="3" type="primary">cysH</name>
    <name evidence="5" type="ORF">QEH52_00850</name>
</gene>
<comment type="subcellular location">
    <subcellularLocation>
        <location evidence="3">Cytoplasm</location>
    </subcellularLocation>
</comment>
<dbReference type="NCBIfam" id="NF002537">
    <property type="entry name" value="PRK02090.1"/>
    <property type="match status" value="1"/>
</dbReference>
<dbReference type="InterPro" id="IPR004511">
    <property type="entry name" value="PAPS/APS_Rdtase"/>
</dbReference>
<dbReference type="CDD" id="cd23945">
    <property type="entry name" value="PAPS_reductase"/>
    <property type="match status" value="1"/>
</dbReference>
<dbReference type="PIRSF" id="PIRSF000857">
    <property type="entry name" value="PAPS_reductase"/>
    <property type="match status" value="1"/>
</dbReference>
<evidence type="ECO:0000256" key="3">
    <source>
        <dbReference type="HAMAP-Rule" id="MF_00063"/>
    </source>
</evidence>
<proteinExistence type="inferred from homology"/>
<comment type="function">
    <text evidence="3">Catalyzes the formation of sulfite from phosphoadenosine 5'-phosphosulfate (PAPS) using thioredoxin as an electron donor.</text>
</comment>
<dbReference type="Proteomes" id="UP001225316">
    <property type="component" value="Unassembled WGS sequence"/>
</dbReference>
<protein>
    <recommendedName>
        <fullName evidence="3">Phosphoadenosine 5'-phosphosulfate reductase</fullName>
        <shortName evidence="3">PAPS reductase</shortName>
        <ecNumber evidence="3">1.8.4.8</ecNumber>
    </recommendedName>
    <alternativeName>
        <fullName evidence="3">3'-phosphoadenylylsulfate reductase</fullName>
    </alternativeName>
    <alternativeName>
        <fullName evidence="3">PAPS reductase, thioredoxin dependent</fullName>
    </alternativeName>
    <alternativeName>
        <fullName evidence="3">PAPS sulfotransferase</fullName>
    </alternativeName>
    <alternativeName>
        <fullName evidence="3">PAdoPS reductase</fullName>
    </alternativeName>
</protein>
<comment type="caution">
    <text evidence="5">The sequence shown here is derived from an EMBL/GenBank/DDBJ whole genome shotgun (WGS) entry which is preliminary data.</text>
</comment>
<evidence type="ECO:0000256" key="2">
    <source>
        <dbReference type="ARBA" id="ARBA00023002"/>
    </source>
</evidence>
<evidence type="ECO:0000259" key="4">
    <source>
        <dbReference type="Pfam" id="PF01507"/>
    </source>
</evidence>
<comment type="pathway">
    <text evidence="3">Sulfur metabolism; hydrogen sulfide biosynthesis; sulfite from sulfate: step 3/3.</text>
</comment>
<feature type="domain" description="Phosphoadenosine phosphosulphate reductase" evidence="4">
    <location>
        <begin position="36"/>
        <end position="208"/>
    </location>
</feature>
<dbReference type="NCBIfam" id="TIGR00434">
    <property type="entry name" value="cysH"/>
    <property type="match status" value="1"/>
</dbReference>
<dbReference type="SUPFAM" id="SSF52402">
    <property type="entry name" value="Adenine nucleotide alpha hydrolases-like"/>
    <property type="match status" value="1"/>
</dbReference>
<evidence type="ECO:0000256" key="1">
    <source>
        <dbReference type="ARBA" id="ARBA00009732"/>
    </source>
</evidence>
<dbReference type="GO" id="GO:0004604">
    <property type="term" value="F:phosphoadenylyl-sulfate reductase (thioredoxin) activity"/>
    <property type="evidence" value="ECO:0007669"/>
    <property type="project" value="UniProtKB-EC"/>
</dbReference>
<comment type="catalytic activity">
    <reaction evidence="3">
        <text>[thioredoxin]-disulfide + sulfite + adenosine 3',5'-bisphosphate + 2 H(+) = [thioredoxin]-dithiol + 3'-phosphoadenylyl sulfate</text>
        <dbReference type="Rhea" id="RHEA:11724"/>
        <dbReference type="Rhea" id="RHEA-COMP:10698"/>
        <dbReference type="Rhea" id="RHEA-COMP:10700"/>
        <dbReference type="ChEBI" id="CHEBI:15378"/>
        <dbReference type="ChEBI" id="CHEBI:17359"/>
        <dbReference type="ChEBI" id="CHEBI:29950"/>
        <dbReference type="ChEBI" id="CHEBI:50058"/>
        <dbReference type="ChEBI" id="CHEBI:58339"/>
        <dbReference type="ChEBI" id="CHEBI:58343"/>
        <dbReference type="EC" id="1.8.4.8"/>
    </reaction>
</comment>
<dbReference type="PANTHER" id="PTHR46509:SF1">
    <property type="entry name" value="PHOSPHOADENOSINE PHOSPHOSULFATE REDUCTASE"/>
    <property type="match status" value="1"/>
</dbReference>
<dbReference type="InterPro" id="IPR014729">
    <property type="entry name" value="Rossmann-like_a/b/a_fold"/>
</dbReference>